<dbReference type="UniPathway" id="UPA00196"/>
<keyword evidence="3" id="KW-0812">Transmembrane</keyword>
<comment type="similarity">
    <text evidence="1">Belongs to the PIGL family.</text>
</comment>
<dbReference type="OrthoDB" id="440160at2759"/>
<evidence type="ECO:0000313" key="5">
    <source>
        <dbReference type="Proteomes" id="UP000294933"/>
    </source>
</evidence>
<dbReference type="VEuPathDB" id="FungiDB:BD410DRAFT_792954"/>
<feature type="transmembrane region" description="Helical" evidence="3">
    <location>
        <begin position="21"/>
        <end position="44"/>
    </location>
</feature>
<dbReference type="GO" id="GO:0016020">
    <property type="term" value="C:membrane"/>
    <property type="evidence" value="ECO:0007669"/>
    <property type="project" value="GOC"/>
</dbReference>
<dbReference type="PANTHER" id="PTHR12993:SF11">
    <property type="entry name" value="N-ACETYLGLUCOSAMINYL-PHOSPHATIDYLINOSITOL DE-N-ACETYLASE"/>
    <property type="match status" value="1"/>
</dbReference>
<dbReference type="InterPro" id="IPR024078">
    <property type="entry name" value="LmbE-like_dom_sf"/>
</dbReference>
<evidence type="ECO:0000256" key="3">
    <source>
        <dbReference type="SAM" id="Phobius"/>
    </source>
</evidence>
<dbReference type="AlphaFoldDB" id="A0A4Y7PUI6"/>
<dbReference type="PANTHER" id="PTHR12993">
    <property type="entry name" value="N-ACETYLGLUCOSAMINYL-PHOSPHATIDYLINOSITOL DE-N-ACETYLASE-RELATED"/>
    <property type="match status" value="1"/>
</dbReference>
<keyword evidence="5" id="KW-1185">Reference proteome</keyword>
<organism evidence="4 5">
    <name type="scientific">Rickenella mellea</name>
    <dbReference type="NCBI Taxonomy" id="50990"/>
    <lineage>
        <taxon>Eukaryota</taxon>
        <taxon>Fungi</taxon>
        <taxon>Dikarya</taxon>
        <taxon>Basidiomycota</taxon>
        <taxon>Agaricomycotina</taxon>
        <taxon>Agaricomycetes</taxon>
        <taxon>Hymenochaetales</taxon>
        <taxon>Rickenellaceae</taxon>
        <taxon>Rickenella</taxon>
    </lineage>
</organism>
<dbReference type="Gene3D" id="3.40.50.10320">
    <property type="entry name" value="LmbE-like"/>
    <property type="match status" value="1"/>
</dbReference>
<dbReference type="Pfam" id="PF02585">
    <property type="entry name" value="PIG-L"/>
    <property type="match status" value="1"/>
</dbReference>
<dbReference type="GO" id="GO:0005783">
    <property type="term" value="C:endoplasmic reticulum"/>
    <property type="evidence" value="ECO:0007669"/>
    <property type="project" value="TreeGrafter"/>
</dbReference>
<dbReference type="InterPro" id="IPR003737">
    <property type="entry name" value="GlcNAc_PI_deacetylase-related"/>
</dbReference>
<dbReference type="GO" id="GO:0000225">
    <property type="term" value="F:N-acetylglucosaminylphosphatidylinositol deacetylase activity"/>
    <property type="evidence" value="ECO:0007669"/>
    <property type="project" value="UniProtKB-EC"/>
</dbReference>
<dbReference type="Proteomes" id="UP000294933">
    <property type="component" value="Unassembled WGS sequence"/>
</dbReference>
<dbReference type="EMBL" id="ML170204">
    <property type="protein sequence ID" value="TDL18768.1"/>
    <property type="molecule type" value="Genomic_DNA"/>
</dbReference>
<dbReference type="GO" id="GO:0006506">
    <property type="term" value="P:GPI anchor biosynthetic process"/>
    <property type="evidence" value="ECO:0007669"/>
    <property type="project" value="UniProtKB-UniPathway"/>
</dbReference>
<dbReference type="SUPFAM" id="SSF102588">
    <property type="entry name" value="LmbE-like"/>
    <property type="match status" value="1"/>
</dbReference>
<evidence type="ECO:0000256" key="1">
    <source>
        <dbReference type="ARBA" id="ARBA00006066"/>
    </source>
</evidence>
<name>A0A4Y7PUI6_9AGAM</name>
<dbReference type="STRING" id="50990.A0A4Y7PUI6"/>
<keyword evidence="3" id="KW-1133">Transmembrane helix</keyword>
<reference evidence="4 5" key="1">
    <citation type="submission" date="2018-06" db="EMBL/GenBank/DDBJ databases">
        <title>A transcriptomic atlas of mushroom development highlights an independent origin of complex multicellularity.</title>
        <authorList>
            <consortium name="DOE Joint Genome Institute"/>
            <person name="Krizsan K."/>
            <person name="Almasi E."/>
            <person name="Merenyi Z."/>
            <person name="Sahu N."/>
            <person name="Viragh M."/>
            <person name="Koszo T."/>
            <person name="Mondo S."/>
            <person name="Kiss B."/>
            <person name="Balint B."/>
            <person name="Kues U."/>
            <person name="Barry K."/>
            <person name="Hegedus J.C."/>
            <person name="Henrissat B."/>
            <person name="Johnson J."/>
            <person name="Lipzen A."/>
            <person name="Ohm R."/>
            <person name="Nagy I."/>
            <person name="Pangilinan J."/>
            <person name="Yan J."/>
            <person name="Xiong Y."/>
            <person name="Grigoriev I.V."/>
            <person name="Hibbett D.S."/>
            <person name="Nagy L.G."/>
        </authorList>
    </citation>
    <scope>NUCLEOTIDE SEQUENCE [LARGE SCALE GENOMIC DNA]</scope>
    <source>
        <strain evidence="4 5">SZMC22713</strain>
    </source>
</reference>
<protein>
    <recommendedName>
        <fullName evidence="2">N-acetylglucosaminylphosphatidylinositol deacetylase</fullName>
        <ecNumber evidence="2">3.5.1.89</ecNumber>
    </recommendedName>
</protein>
<dbReference type="EC" id="3.5.1.89" evidence="2"/>
<proteinExistence type="inferred from homology"/>
<sequence>MSKNSKPSSSSKTTAPQANNGSGSILSIPLIRIFILVPILSLLWTPKSPARPFALLRPTSTHATPKLINPRILLVTAHPDDEIVFAPTVLALLSAGADRKVKTPAGGGTSGSSYDGVEEAEFWSVCLSTGDYVDDGGEVTVREKRGEERKREWVRSWEVLGLKEERRWILDVPPLRDNISADWDAKEVANQVEPFILKHSINTILTFDHSGVTHHPNHRSLPRGIEHMLTSPSPTLATYLSKSGAIAPRLFMLKTVPWYHGTLDPVVAHLSHGARTLLRLVCSQSPSQNSMGPAQVTTDIPNTIFISDIKRYIRGWRALLQHKTQMSPRMIALAAVEKYVWVNEWAESVL</sequence>
<evidence type="ECO:0000313" key="4">
    <source>
        <dbReference type="EMBL" id="TDL18768.1"/>
    </source>
</evidence>
<keyword evidence="3" id="KW-0472">Membrane</keyword>
<accession>A0A4Y7PUI6</accession>
<gene>
    <name evidence="4" type="ORF">BD410DRAFT_792954</name>
</gene>
<evidence type="ECO:0000256" key="2">
    <source>
        <dbReference type="ARBA" id="ARBA00012176"/>
    </source>
</evidence>